<dbReference type="SUPFAM" id="SSF58104">
    <property type="entry name" value="Methyl-accepting chemotaxis protein (MCP) signaling domain"/>
    <property type="match status" value="1"/>
</dbReference>
<evidence type="ECO:0000256" key="2">
    <source>
        <dbReference type="ARBA" id="ARBA00022500"/>
    </source>
</evidence>
<keyword evidence="5" id="KW-0175">Coiled coil</keyword>
<accession>A0A172Y6M8</accession>
<dbReference type="OrthoDB" id="7168157at2"/>
<feature type="coiled-coil region" evidence="5">
    <location>
        <begin position="251"/>
        <end position="285"/>
    </location>
</feature>
<dbReference type="Pfam" id="PF05227">
    <property type="entry name" value="CHASE3"/>
    <property type="match status" value="1"/>
</dbReference>
<dbReference type="eggNOG" id="COG0840">
    <property type="taxonomic scope" value="Bacteria"/>
</dbReference>
<evidence type="ECO:0000313" key="10">
    <source>
        <dbReference type="Proteomes" id="UP000077603"/>
    </source>
</evidence>
<dbReference type="KEGG" id="bne:DA69_09050"/>
<dbReference type="Gene3D" id="6.10.340.10">
    <property type="match status" value="1"/>
</dbReference>
<dbReference type="Gene3D" id="1.10.287.950">
    <property type="entry name" value="Methyl-accepting chemotaxis protein"/>
    <property type="match status" value="1"/>
</dbReference>
<evidence type="ECO:0000313" key="9">
    <source>
        <dbReference type="EMBL" id="ANF54879.1"/>
    </source>
</evidence>
<reference evidence="9 10" key="1">
    <citation type="journal article" date="2014" name="Genome Announc.">
        <title>Genome Sequence of a Promising Hydrogen-Producing Facultative Anaerobic Bacterium, Brevundimonas naejangsanensis Strain B1.</title>
        <authorList>
            <person name="Su H."/>
            <person name="Zhang T."/>
            <person name="Bao M."/>
            <person name="Jiang Y."/>
            <person name="Wang Y."/>
            <person name="Tan T."/>
        </authorList>
    </citation>
    <scope>NUCLEOTIDE SEQUENCE [LARGE SCALE GENOMIC DNA]</scope>
    <source>
        <strain evidence="9 10">B1</strain>
    </source>
</reference>
<dbReference type="STRING" id="588932.DA69_09050"/>
<evidence type="ECO:0000256" key="4">
    <source>
        <dbReference type="PROSITE-ProRule" id="PRU00284"/>
    </source>
</evidence>
<dbReference type="GO" id="GO:0006935">
    <property type="term" value="P:chemotaxis"/>
    <property type="evidence" value="ECO:0007669"/>
    <property type="project" value="UniProtKB-KW"/>
</dbReference>
<dbReference type="GO" id="GO:0007165">
    <property type="term" value="P:signal transduction"/>
    <property type="evidence" value="ECO:0007669"/>
    <property type="project" value="UniProtKB-KW"/>
</dbReference>
<dbReference type="PANTHER" id="PTHR43531">
    <property type="entry name" value="PROTEIN ICFG"/>
    <property type="match status" value="1"/>
</dbReference>
<sequence length="607" mass="62987">MLQNLSVPKKLILSFMAVIGACGAATLIVLWCVVSLQRADAADLTSREVMKASDRLLAAAVEQQNAMRGYVANRDPAFIEVFDTSGADVKARMADLAASDVEGAYVAEQTALIAAAGAFEKSAAEIMALARDPAADGAAQSQAAAGARLTDIRQAVSAIQTREAAQAQARAEAKSAAFVQAYVSFAIGGVLALAIAVAAALWLIGALSRPVEAMTRAMGRLAGGDLNVAIPAMGRRDEIGRMADAVLTFKQNAEEKARLEAEAEAARLIAEAEQQAQAARDAEAARQQAQVVQGVARGLERLSGGQLAFRLNDPFAPEYEGLRTDFNAAMDRLQGVMRVIVERAAAIGASAREISHASDDLSRRTEQQAASLEETAAALEQITATVARSAEGAIEAGGVVRGARSEAVEGQAVVGRAIAAMSAIQQSSNQIGAIIGVIDEIAFQTNLLALNAGVEAARAGDAGRGFAVVASEVRALAQRSASAAKEIKTLISESGRQVGAGVALVGDTGQALERIAGQIERLTTIAEEIAASSQEQSSGLQQVNIAVTQMDQVTQQNAAMVEQSTAASHALASDAVELDRMMGQFALDDARDLDARGRMEALARAVA</sequence>
<proteinExistence type="inferred from homology"/>
<dbReference type="InterPro" id="IPR003660">
    <property type="entry name" value="HAMP_dom"/>
</dbReference>
<dbReference type="Pfam" id="PF00015">
    <property type="entry name" value="MCPsignal"/>
    <property type="match status" value="1"/>
</dbReference>
<dbReference type="RefSeq" id="WP_025978402.1">
    <property type="nucleotide sequence ID" value="NZ_CP015614.1"/>
</dbReference>
<dbReference type="SMART" id="SM00304">
    <property type="entry name" value="HAMP"/>
    <property type="match status" value="2"/>
</dbReference>
<dbReference type="Proteomes" id="UP000077603">
    <property type="component" value="Chromosome"/>
</dbReference>
<dbReference type="SUPFAM" id="SSF158472">
    <property type="entry name" value="HAMP domain-like"/>
    <property type="match status" value="1"/>
</dbReference>
<feature type="transmembrane region" description="Helical" evidence="6">
    <location>
        <begin position="182"/>
        <end position="204"/>
    </location>
</feature>
<organism evidence="9 10">
    <name type="scientific">Brevundimonas naejangsanensis</name>
    <dbReference type="NCBI Taxonomy" id="588932"/>
    <lineage>
        <taxon>Bacteria</taxon>
        <taxon>Pseudomonadati</taxon>
        <taxon>Pseudomonadota</taxon>
        <taxon>Alphaproteobacteria</taxon>
        <taxon>Caulobacterales</taxon>
        <taxon>Caulobacteraceae</taxon>
        <taxon>Brevundimonas</taxon>
    </lineage>
</organism>
<dbReference type="CDD" id="cd06225">
    <property type="entry name" value="HAMP"/>
    <property type="match status" value="1"/>
</dbReference>
<feature type="domain" description="HAMP" evidence="8">
    <location>
        <begin position="205"/>
        <end position="258"/>
    </location>
</feature>
<comment type="similarity">
    <text evidence="3">Belongs to the methyl-accepting chemotaxis (MCP) protein family.</text>
</comment>
<keyword evidence="2" id="KW-0145">Chemotaxis</keyword>
<feature type="transmembrane region" description="Helical" evidence="6">
    <location>
        <begin position="12"/>
        <end position="34"/>
    </location>
</feature>
<evidence type="ECO:0000256" key="1">
    <source>
        <dbReference type="ARBA" id="ARBA00004370"/>
    </source>
</evidence>
<protein>
    <submittedName>
        <fullName evidence="9">Chemotaxis protein</fullName>
    </submittedName>
</protein>
<keyword evidence="6" id="KW-1133">Transmembrane helix</keyword>
<keyword evidence="6" id="KW-0812">Transmembrane</keyword>
<keyword evidence="6" id="KW-0472">Membrane</keyword>
<dbReference type="CDD" id="cd11386">
    <property type="entry name" value="MCP_signal"/>
    <property type="match status" value="1"/>
</dbReference>
<evidence type="ECO:0000259" key="7">
    <source>
        <dbReference type="PROSITE" id="PS50111"/>
    </source>
</evidence>
<dbReference type="InterPro" id="IPR004089">
    <property type="entry name" value="MCPsignal_dom"/>
</dbReference>
<dbReference type="PROSITE" id="PS50885">
    <property type="entry name" value="HAMP"/>
    <property type="match status" value="2"/>
</dbReference>
<evidence type="ECO:0000256" key="3">
    <source>
        <dbReference type="ARBA" id="ARBA00029447"/>
    </source>
</evidence>
<evidence type="ECO:0000256" key="5">
    <source>
        <dbReference type="SAM" id="Coils"/>
    </source>
</evidence>
<dbReference type="InterPro" id="IPR007891">
    <property type="entry name" value="CHASE3"/>
</dbReference>
<dbReference type="GO" id="GO:0016020">
    <property type="term" value="C:membrane"/>
    <property type="evidence" value="ECO:0007669"/>
    <property type="project" value="UniProtKB-SubCell"/>
</dbReference>
<dbReference type="PANTHER" id="PTHR43531:SF11">
    <property type="entry name" value="METHYL-ACCEPTING CHEMOTAXIS PROTEIN 3"/>
    <property type="match status" value="1"/>
</dbReference>
<feature type="domain" description="Methyl-accepting transducer" evidence="7">
    <location>
        <begin position="343"/>
        <end position="572"/>
    </location>
</feature>
<name>A0A172Y6M8_9CAUL</name>
<keyword evidence="10" id="KW-1185">Reference proteome</keyword>
<gene>
    <name evidence="9" type="ORF">DA69_09050</name>
</gene>
<dbReference type="FunFam" id="1.10.287.950:FF:000001">
    <property type="entry name" value="Methyl-accepting chemotaxis sensory transducer"/>
    <property type="match status" value="1"/>
</dbReference>
<keyword evidence="4" id="KW-0807">Transducer</keyword>
<dbReference type="SMART" id="SM00283">
    <property type="entry name" value="MA"/>
    <property type="match status" value="1"/>
</dbReference>
<dbReference type="Pfam" id="PF00672">
    <property type="entry name" value="HAMP"/>
    <property type="match status" value="1"/>
</dbReference>
<dbReference type="InterPro" id="IPR051310">
    <property type="entry name" value="MCP_chemotaxis"/>
</dbReference>
<evidence type="ECO:0000259" key="8">
    <source>
        <dbReference type="PROSITE" id="PS50885"/>
    </source>
</evidence>
<dbReference type="PROSITE" id="PS50111">
    <property type="entry name" value="CHEMOTAXIS_TRANSDUC_2"/>
    <property type="match status" value="1"/>
</dbReference>
<evidence type="ECO:0000256" key="6">
    <source>
        <dbReference type="SAM" id="Phobius"/>
    </source>
</evidence>
<dbReference type="EMBL" id="CP015614">
    <property type="protein sequence ID" value="ANF54879.1"/>
    <property type="molecule type" value="Genomic_DNA"/>
</dbReference>
<comment type="subcellular location">
    <subcellularLocation>
        <location evidence="1">Membrane</location>
    </subcellularLocation>
</comment>
<dbReference type="AlphaFoldDB" id="A0A172Y6M8"/>
<feature type="domain" description="HAMP" evidence="8">
    <location>
        <begin position="286"/>
        <end position="338"/>
    </location>
</feature>